<keyword evidence="3" id="KW-1185">Reference proteome</keyword>
<evidence type="ECO:0000313" key="3">
    <source>
        <dbReference type="Proteomes" id="UP000199331"/>
    </source>
</evidence>
<protein>
    <recommendedName>
        <fullName evidence="4">Heavy-metal-associated domain-containing protein</fullName>
    </recommendedName>
</protein>
<proteinExistence type="predicted"/>
<dbReference type="OrthoDB" id="7420165at2"/>
<evidence type="ECO:0000313" key="2">
    <source>
        <dbReference type="EMBL" id="SFP25049.1"/>
    </source>
</evidence>
<organism evidence="2 3">
    <name type="scientific">Qipengyuania nanhaisediminis</name>
    <dbReference type="NCBI Taxonomy" id="604088"/>
    <lineage>
        <taxon>Bacteria</taxon>
        <taxon>Pseudomonadati</taxon>
        <taxon>Pseudomonadota</taxon>
        <taxon>Alphaproteobacteria</taxon>
        <taxon>Sphingomonadales</taxon>
        <taxon>Erythrobacteraceae</taxon>
        <taxon>Qipengyuania</taxon>
    </lineage>
</organism>
<dbReference type="Proteomes" id="UP000199331">
    <property type="component" value="Unassembled WGS sequence"/>
</dbReference>
<feature type="region of interest" description="Disordered" evidence="1">
    <location>
        <begin position="315"/>
        <end position="341"/>
    </location>
</feature>
<name>A0A1I5NT94_9SPHN</name>
<reference evidence="3" key="1">
    <citation type="submission" date="2016-10" db="EMBL/GenBank/DDBJ databases">
        <authorList>
            <person name="Varghese N."/>
            <person name="Submissions S."/>
        </authorList>
    </citation>
    <scope>NUCLEOTIDE SEQUENCE [LARGE SCALE GENOMIC DNA]</scope>
    <source>
        <strain evidence="3">CGMCC 1.7715</strain>
    </source>
</reference>
<feature type="compositionally biased region" description="Low complexity" evidence="1">
    <location>
        <begin position="315"/>
        <end position="326"/>
    </location>
</feature>
<evidence type="ECO:0008006" key="4">
    <source>
        <dbReference type="Google" id="ProtNLM"/>
    </source>
</evidence>
<sequence>MRHHFSLPRSKRLAIIAAGIAMTGGAGWLAYAQVGGERGIAPIASSTDIEVSGIEVDVKADSGLEAREEAWREAQVKAWEKIDGPSLPDSQIESMVSAIVIERERLGPKRYVATLGVVFDRARAARYLGAEGRSRRSAPMLLLPVTMSGGTALVYEQRNPWQRAWASYQAGASQINYVRPSGAGGDSLLLTFGQTGRRSRVWWRDILDDFGAADVLIPVAELHYTFPGGPVEGRFTARHGPDSQFLESFTLTAENPEQLPAMLGQAVQRFDAIFTEALADGTLRPDPTLNVRMGDLDPAIARLVELGRRLKAQDAAAAERAATPTAESDGTITAAPIDRPPPEGSVALYTVQVATPDAPSFDEAMAGIRGGQGVRAIGVRSTAIGGTTVLTVSYAGSINQLADALRQRGFNVRRGDNALLISR</sequence>
<dbReference type="EMBL" id="FOWZ01000003">
    <property type="protein sequence ID" value="SFP25049.1"/>
    <property type="molecule type" value="Genomic_DNA"/>
</dbReference>
<evidence type="ECO:0000256" key="1">
    <source>
        <dbReference type="SAM" id="MobiDB-lite"/>
    </source>
</evidence>
<dbReference type="STRING" id="604088.SAMN04488060_2083"/>
<dbReference type="AlphaFoldDB" id="A0A1I5NT94"/>
<gene>
    <name evidence="2" type="ORF">SAMN04488060_2083</name>
</gene>
<accession>A0A1I5NT94</accession>